<dbReference type="Gene3D" id="2.80.10.50">
    <property type="match status" value="1"/>
</dbReference>
<dbReference type="EMBL" id="JBIUYY010000004">
    <property type="protein sequence ID" value="MFJ2821824.1"/>
    <property type="molecule type" value="Genomic_DNA"/>
</dbReference>
<gene>
    <name evidence="3" type="ORF">ACIO7M_11975</name>
</gene>
<feature type="compositionally biased region" description="Low complexity" evidence="1">
    <location>
        <begin position="112"/>
        <end position="136"/>
    </location>
</feature>
<evidence type="ECO:0000256" key="2">
    <source>
        <dbReference type="SAM" id="Phobius"/>
    </source>
</evidence>
<evidence type="ECO:0000313" key="3">
    <source>
        <dbReference type="EMBL" id="MFJ2821824.1"/>
    </source>
</evidence>
<feature type="region of interest" description="Disordered" evidence="1">
    <location>
        <begin position="175"/>
        <end position="229"/>
    </location>
</feature>
<dbReference type="InterPro" id="IPR035992">
    <property type="entry name" value="Ricin_B-like_lectins"/>
</dbReference>
<evidence type="ECO:0000256" key="1">
    <source>
        <dbReference type="SAM" id="MobiDB-lite"/>
    </source>
</evidence>
<comment type="caution">
    <text evidence="3">The sequence shown here is derived from an EMBL/GenBank/DDBJ whole genome shotgun (WGS) entry which is preliminary data.</text>
</comment>
<evidence type="ECO:0000313" key="4">
    <source>
        <dbReference type="Proteomes" id="UP001617351"/>
    </source>
</evidence>
<feature type="transmembrane region" description="Helical" evidence="2">
    <location>
        <begin position="152"/>
        <end position="170"/>
    </location>
</feature>
<accession>A0ABW8EF06</accession>
<keyword evidence="2" id="KW-1133">Transmembrane helix</keyword>
<reference evidence="3 4" key="1">
    <citation type="submission" date="2024-10" db="EMBL/GenBank/DDBJ databases">
        <title>The Natural Products Discovery Center: Release of the First 8490 Sequenced Strains for Exploring Actinobacteria Biosynthetic Diversity.</title>
        <authorList>
            <person name="Kalkreuter E."/>
            <person name="Kautsar S.A."/>
            <person name="Yang D."/>
            <person name="Bader C.D."/>
            <person name="Teijaro C.N."/>
            <person name="Fluegel L."/>
            <person name="Davis C.M."/>
            <person name="Simpson J.R."/>
            <person name="Lauterbach L."/>
            <person name="Steele A.D."/>
            <person name="Gui C."/>
            <person name="Meng S."/>
            <person name="Li G."/>
            <person name="Viehrig K."/>
            <person name="Ye F."/>
            <person name="Su P."/>
            <person name="Kiefer A.F."/>
            <person name="Nichols A."/>
            <person name="Cepeda A.J."/>
            <person name="Yan W."/>
            <person name="Fan B."/>
            <person name="Jiang Y."/>
            <person name="Adhikari A."/>
            <person name="Zheng C.-J."/>
            <person name="Schuster L."/>
            <person name="Cowan T.M."/>
            <person name="Smanski M.J."/>
            <person name="Chevrette M.G."/>
            <person name="De Carvalho L.P.S."/>
            <person name="Shen B."/>
        </authorList>
    </citation>
    <scope>NUCLEOTIDE SEQUENCE [LARGE SCALE GENOMIC DNA]</scope>
    <source>
        <strain evidence="3 4">NPDC087220</strain>
    </source>
</reference>
<name>A0ABW8EF06_STRT5</name>
<dbReference type="Proteomes" id="UP001617351">
    <property type="component" value="Unassembled WGS sequence"/>
</dbReference>
<protein>
    <submittedName>
        <fullName evidence="3">RICIN domain-containing protein</fullName>
    </submittedName>
</protein>
<proteinExistence type="predicted"/>
<organism evidence="3 4">
    <name type="scientific">Streptomyces toxytricini</name>
    <name type="common">Actinomyces toxytricini</name>
    <dbReference type="NCBI Taxonomy" id="67369"/>
    <lineage>
        <taxon>Bacteria</taxon>
        <taxon>Bacillati</taxon>
        <taxon>Actinomycetota</taxon>
        <taxon>Actinomycetes</taxon>
        <taxon>Kitasatosporales</taxon>
        <taxon>Streptomycetaceae</taxon>
        <taxon>Streptomyces</taxon>
    </lineage>
</organism>
<keyword evidence="4" id="KW-1185">Reference proteome</keyword>
<sequence length="368" mass="39008">MGDTGPDPKDARTPAEFVAAMRRLRSWADLSYRQLERRAEDAGDVLPRATTSAALARTDLPREELLIAFVRACGGSAATVEAWVDARRRLAMSQERAAPGEFGGADGPRPNSTHAATASHHITASHTAAKAALEAKAAPDTDRTRRRRTLRMTATGAGIAVVLLVLIAPWPSGETDDKPTGALPSHDNSGSRPPAGAAPQPGSTSRADSPSATPASTGMPDSGWVRMHPANSSDLCITEGRERNGRTNREIAVQRPCTEALQPRVYLESLGGQTYRIQWHHPRIGKGCLGVDEALVEGAQLMSPGDCTDALGLKYRLEPSGSGYRLRPLDSDLCIGILPPRTAGAEAIQAECTGAEDQAFRFSPAATP</sequence>
<dbReference type="RefSeq" id="WP_402380027.1">
    <property type="nucleotide sequence ID" value="NZ_JBIUYY010000004.1"/>
</dbReference>
<dbReference type="CDD" id="cd00161">
    <property type="entry name" value="beta-trefoil_Ricin-like"/>
    <property type="match status" value="1"/>
</dbReference>
<dbReference type="SUPFAM" id="SSF50370">
    <property type="entry name" value="Ricin B-like lectins"/>
    <property type="match status" value="1"/>
</dbReference>
<feature type="compositionally biased region" description="Polar residues" evidence="1">
    <location>
        <begin position="201"/>
        <end position="216"/>
    </location>
</feature>
<keyword evidence="2" id="KW-0812">Transmembrane</keyword>
<keyword evidence="2" id="KW-0472">Membrane</keyword>
<feature type="region of interest" description="Disordered" evidence="1">
    <location>
        <begin position="98"/>
        <end position="146"/>
    </location>
</feature>